<name>A0A177MVK2_9GAMM</name>
<accession>A0A177MVK2</accession>
<keyword evidence="3" id="KW-0378">Hydrolase</keyword>
<evidence type="ECO:0000313" key="6">
    <source>
        <dbReference type="EMBL" id="OAI09757.1"/>
    </source>
</evidence>
<keyword evidence="4" id="KW-0862">Zinc</keyword>
<comment type="caution">
    <text evidence="6">The sequence shown here is derived from an EMBL/GenBank/DDBJ whole genome shotgun (WGS) entry which is preliminary data.</text>
</comment>
<evidence type="ECO:0000256" key="1">
    <source>
        <dbReference type="ARBA" id="ARBA00001947"/>
    </source>
</evidence>
<dbReference type="GO" id="GO:0005829">
    <property type="term" value="C:cytosol"/>
    <property type="evidence" value="ECO:0007669"/>
    <property type="project" value="TreeGrafter"/>
</dbReference>
<dbReference type="PANTHER" id="PTHR15162">
    <property type="entry name" value="ASPARTOACYLASE"/>
    <property type="match status" value="1"/>
</dbReference>
<dbReference type="AlphaFoldDB" id="A0A177MVK2"/>
<evidence type="ECO:0000256" key="3">
    <source>
        <dbReference type="ARBA" id="ARBA00022801"/>
    </source>
</evidence>
<dbReference type="SUPFAM" id="SSF53187">
    <property type="entry name" value="Zn-dependent exopeptidases"/>
    <property type="match status" value="1"/>
</dbReference>
<proteinExistence type="predicted"/>
<organism evidence="6 7">
    <name type="scientific">Methylomonas lenta</name>
    <dbReference type="NCBI Taxonomy" id="980561"/>
    <lineage>
        <taxon>Bacteria</taxon>
        <taxon>Pseudomonadati</taxon>
        <taxon>Pseudomonadota</taxon>
        <taxon>Gammaproteobacteria</taxon>
        <taxon>Methylococcales</taxon>
        <taxon>Methylococcaceae</taxon>
        <taxon>Methylomonas</taxon>
    </lineage>
</organism>
<keyword evidence="2" id="KW-0479">Metal-binding</keyword>
<protein>
    <submittedName>
        <fullName evidence="6">Peptidase M14</fullName>
    </submittedName>
</protein>
<evidence type="ECO:0000256" key="2">
    <source>
        <dbReference type="ARBA" id="ARBA00022723"/>
    </source>
</evidence>
<dbReference type="OrthoDB" id="9782876at2"/>
<sequence length="333" mass="37762">MLKQFDSLPDGLLDISVEHLHRLIPEPSLFHLSGKSQETLFVSVLLHGNEPTGFLAVQKLLQKYQEQALPRNLTLFFGNTQAARFNMRRLDHQPDFNRIWPGTPLPPSPETEWAKQICQVMQQRHVFASIDVHNNTGLNPHYACVNKLDEAFLHLGLLFGRLLVYFTHPKGVQSGAFAEFCPAVTLECGRPDQPYGVEHAFQFIDSCLHLHEFPAQPVARQDVDIYHTVAQVMVDEKISFGFNGDEVDLALNQELERMNFTEIQAGTVLGEVKGGRMPLIARDNDGNPITEQFFELVAGQLQITKSTMPSMLTLNQRVIRQDCLCYLMERLII</sequence>
<evidence type="ECO:0000313" key="7">
    <source>
        <dbReference type="Proteomes" id="UP000078476"/>
    </source>
</evidence>
<dbReference type="STRING" id="980561.A1359_18310"/>
<dbReference type="Proteomes" id="UP000078476">
    <property type="component" value="Unassembled WGS sequence"/>
</dbReference>
<dbReference type="Pfam" id="PF24827">
    <property type="entry name" value="AstE_AspA_cat"/>
    <property type="match status" value="1"/>
</dbReference>
<reference evidence="6 7" key="1">
    <citation type="submission" date="2016-03" db="EMBL/GenBank/DDBJ databases">
        <authorList>
            <person name="Ploux O."/>
        </authorList>
    </citation>
    <scope>NUCLEOTIDE SEQUENCE [LARGE SCALE GENOMIC DNA]</scope>
    <source>
        <strain evidence="6 7">R-45370</strain>
    </source>
</reference>
<dbReference type="GO" id="GO:0016788">
    <property type="term" value="F:hydrolase activity, acting on ester bonds"/>
    <property type="evidence" value="ECO:0007669"/>
    <property type="project" value="InterPro"/>
</dbReference>
<dbReference type="Gene3D" id="3.40.630.10">
    <property type="entry name" value="Zn peptidases"/>
    <property type="match status" value="1"/>
</dbReference>
<dbReference type="InterPro" id="IPR050178">
    <property type="entry name" value="AspA/AstE_fam"/>
</dbReference>
<dbReference type="InterPro" id="IPR055438">
    <property type="entry name" value="AstE_AspA_cat"/>
</dbReference>
<dbReference type="EMBL" id="LUUI01000165">
    <property type="protein sequence ID" value="OAI09757.1"/>
    <property type="molecule type" value="Genomic_DNA"/>
</dbReference>
<gene>
    <name evidence="6" type="ORF">A1359_18310</name>
</gene>
<comment type="cofactor">
    <cofactor evidence="1">
        <name>Zn(2+)</name>
        <dbReference type="ChEBI" id="CHEBI:29105"/>
    </cofactor>
</comment>
<evidence type="ECO:0000256" key="4">
    <source>
        <dbReference type="ARBA" id="ARBA00022833"/>
    </source>
</evidence>
<evidence type="ECO:0000259" key="5">
    <source>
        <dbReference type="Pfam" id="PF24827"/>
    </source>
</evidence>
<dbReference type="GO" id="GO:0046872">
    <property type="term" value="F:metal ion binding"/>
    <property type="evidence" value="ECO:0007669"/>
    <property type="project" value="UniProtKB-KW"/>
</dbReference>
<feature type="domain" description="Succinylglutamate desuccinylase/Aspartoacylase catalytic" evidence="5">
    <location>
        <begin position="38"/>
        <end position="144"/>
    </location>
</feature>
<keyword evidence="7" id="KW-1185">Reference proteome</keyword>
<dbReference type="PANTHER" id="PTHR15162:SF7">
    <property type="entry name" value="SUCCINYLGLUTAMATE DESUCCINYLASE"/>
    <property type="match status" value="1"/>
</dbReference>
<dbReference type="CDD" id="cd06256">
    <property type="entry name" value="M14_ASTE_ASPA-like"/>
    <property type="match status" value="1"/>
</dbReference>